<dbReference type="AlphaFoldDB" id="A0A1I0H6X6"/>
<evidence type="ECO:0000313" key="2">
    <source>
        <dbReference type="Proteomes" id="UP000182332"/>
    </source>
</evidence>
<gene>
    <name evidence="1" type="ORF">SAMN05216197_12576</name>
</gene>
<name>A0A1I0H6X6_9PSED</name>
<organism evidence="1 2">
    <name type="scientific">Pseudomonas graminis</name>
    <dbReference type="NCBI Taxonomy" id="158627"/>
    <lineage>
        <taxon>Bacteria</taxon>
        <taxon>Pseudomonadati</taxon>
        <taxon>Pseudomonadota</taxon>
        <taxon>Gammaproteobacteria</taxon>
        <taxon>Pseudomonadales</taxon>
        <taxon>Pseudomonadaceae</taxon>
        <taxon>Pseudomonas</taxon>
    </lineage>
</organism>
<sequence>MSYIGVHLEVCGVIPFNWGNTSLVVVSGDGPNVCGHALIKVGFYYFHIAGLASRPYFMPEQGYRRYLDESRKTELFRRPVYLPDPEGAQRKLNELSVDPWYWFGIPNNCVSFVEELFFAGGADESILSNCPVRWR</sequence>
<proteinExistence type="predicted"/>
<protein>
    <submittedName>
        <fullName evidence="1">Uncharacterized protein</fullName>
    </submittedName>
</protein>
<dbReference type="Proteomes" id="UP000182332">
    <property type="component" value="Unassembled WGS sequence"/>
</dbReference>
<evidence type="ECO:0000313" key="1">
    <source>
        <dbReference type="EMBL" id="SET79389.1"/>
    </source>
</evidence>
<reference evidence="1 2" key="1">
    <citation type="submission" date="2016-10" db="EMBL/GenBank/DDBJ databases">
        <authorList>
            <person name="de Groot N.N."/>
        </authorList>
    </citation>
    <scope>NUCLEOTIDE SEQUENCE [LARGE SCALE GENOMIC DNA]</scope>
    <source>
        <strain evidence="1 2">DSM 11363</strain>
    </source>
</reference>
<accession>A0A1I0H6X6</accession>
<dbReference type="EMBL" id="FOHW01000025">
    <property type="protein sequence ID" value="SET79389.1"/>
    <property type="molecule type" value="Genomic_DNA"/>
</dbReference>